<dbReference type="InParanoid" id="I1C4B3"/>
<dbReference type="EMBL" id="CH476737">
    <property type="protein sequence ID" value="EIE83293.1"/>
    <property type="molecule type" value="Genomic_DNA"/>
</dbReference>
<accession>I1C4B3</accession>
<proteinExistence type="predicted"/>
<dbReference type="RefSeq" id="XP_067518689.1">
    <property type="nucleotide sequence ID" value="XM_067662588.1"/>
</dbReference>
<gene>
    <name evidence="1" type="ORF">RO3G_07998</name>
</gene>
<sequence length="115" mass="13361">MKYVVTYCGLMQTNIPPNIAQLPDPLLNGDDPKQYEVAYQPSNILTIRFKETENTFGHKALCAMYDKQPTQFMPLLNAQYQVLCPHKLPIWSNVLQNLYPDINIHPKYKYISFPL</sequence>
<protein>
    <submittedName>
        <fullName evidence="1">Uncharacterized protein</fullName>
    </submittedName>
</protein>
<dbReference type="Proteomes" id="UP000009138">
    <property type="component" value="Unassembled WGS sequence"/>
</dbReference>
<reference evidence="1 2" key="1">
    <citation type="journal article" date="2009" name="PLoS Genet.">
        <title>Genomic analysis of the basal lineage fungus Rhizopus oryzae reveals a whole-genome duplication.</title>
        <authorList>
            <person name="Ma L.-J."/>
            <person name="Ibrahim A.S."/>
            <person name="Skory C."/>
            <person name="Grabherr M.G."/>
            <person name="Burger G."/>
            <person name="Butler M."/>
            <person name="Elias M."/>
            <person name="Idnurm A."/>
            <person name="Lang B.F."/>
            <person name="Sone T."/>
            <person name="Abe A."/>
            <person name="Calvo S.E."/>
            <person name="Corrochano L.M."/>
            <person name="Engels R."/>
            <person name="Fu J."/>
            <person name="Hansberg W."/>
            <person name="Kim J.-M."/>
            <person name="Kodira C.D."/>
            <person name="Koehrsen M.J."/>
            <person name="Liu B."/>
            <person name="Miranda-Saavedra D."/>
            <person name="O'Leary S."/>
            <person name="Ortiz-Castellanos L."/>
            <person name="Poulter R."/>
            <person name="Rodriguez-Romero J."/>
            <person name="Ruiz-Herrera J."/>
            <person name="Shen Y.-Q."/>
            <person name="Zeng Q."/>
            <person name="Galagan J."/>
            <person name="Birren B.W."/>
            <person name="Cuomo C.A."/>
            <person name="Wickes B.L."/>
        </authorList>
    </citation>
    <scope>NUCLEOTIDE SEQUENCE [LARGE SCALE GENOMIC DNA]</scope>
    <source>
        <strain evidence="2">RA 99-880 / ATCC MYA-4621 / FGSC 9543 / NRRL 43880</strain>
    </source>
</reference>
<organism evidence="1 2">
    <name type="scientific">Rhizopus delemar (strain RA 99-880 / ATCC MYA-4621 / FGSC 9543 / NRRL 43880)</name>
    <name type="common">Mucormycosis agent</name>
    <name type="synonym">Rhizopus arrhizus var. delemar</name>
    <dbReference type="NCBI Taxonomy" id="246409"/>
    <lineage>
        <taxon>Eukaryota</taxon>
        <taxon>Fungi</taxon>
        <taxon>Fungi incertae sedis</taxon>
        <taxon>Mucoromycota</taxon>
        <taxon>Mucoromycotina</taxon>
        <taxon>Mucoromycetes</taxon>
        <taxon>Mucorales</taxon>
        <taxon>Mucorineae</taxon>
        <taxon>Rhizopodaceae</taxon>
        <taxon>Rhizopus</taxon>
    </lineage>
</organism>
<dbReference type="GeneID" id="93614969"/>
<evidence type="ECO:0000313" key="2">
    <source>
        <dbReference type="Proteomes" id="UP000009138"/>
    </source>
</evidence>
<dbReference type="AlphaFoldDB" id="I1C4B3"/>
<name>I1C4B3_RHIO9</name>
<keyword evidence="2" id="KW-1185">Reference proteome</keyword>
<dbReference type="VEuPathDB" id="FungiDB:RO3G_07998"/>
<evidence type="ECO:0000313" key="1">
    <source>
        <dbReference type="EMBL" id="EIE83293.1"/>
    </source>
</evidence>